<reference evidence="1" key="1">
    <citation type="submission" date="2021-01" db="EMBL/GenBank/DDBJ databases">
        <authorList>
            <person name="Sun Q."/>
        </authorList>
    </citation>
    <scope>NUCLEOTIDE SEQUENCE</scope>
    <source>
        <strain evidence="1">YIM B02566</strain>
    </source>
</reference>
<gene>
    <name evidence="1" type="ORF">JHL16_31405</name>
</gene>
<name>A0ACC5RE85_9HYPH</name>
<proteinExistence type="predicted"/>
<protein>
    <submittedName>
        <fullName evidence="1">Prepilin peptidase</fullName>
    </submittedName>
</protein>
<keyword evidence="2" id="KW-1185">Reference proteome</keyword>
<dbReference type="EMBL" id="JAENHL010000008">
    <property type="protein sequence ID" value="MBK1870915.1"/>
    <property type="molecule type" value="Genomic_DNA"/>
</dbReference>
<sequence>MMSFLGQILLPFLVVAAGVSDLLTMRIPNWLNILIALAFFPMALATGMPMEALLWHCLAAVAVLGVGFGLFSAGFIGGGDAKLFASAALWLGWAQLPQFLIYTAIAGGVLAVIVQSWHLFRVEGEVHEIGWAKRLFGRKIDLPYGIAIAAGTILAFPGSWWMPLAS</sequence>
<accession>A0ACC5RE85</accession>
<comment type="caution">
    <text evidence="1">The sequence shown here is derived from an EMBL/GenBank/DDBJ whole genome shotgun (WGS) entry which is preliminary data.</text>
</comment>
<evidence type="ECO:0000313" key="2">
    <source>
        <dbReference type="Proteomes" id="UP000616151"/>
    </source>
</evidence>
<dbReference type="Proteomes" id="UP000616151">
    <property type="component" value="Unassembled WGS sequence"/>
</dbReference>
<organism evidence="1 2">
    <name type="scientific">Taklimakanibacter albus</name>
    <dbReference type="NCBI Taxonomy" id="2800327"/>
    <lineage>
        <taxon>Bacteria</taxon>
        <taxon>Pseudomonadati</taxon>
        <taxon>Pseudomonadota</taxon>
        <taxon>Alphaproteobacteria</taxon>
        <taxon>Hyphomicrobiales</taxon>
        <taxon>Aestuariivirgaceae</taxon>
        <taxon>Taklimakanibacter</taxon>
    </lineage>
</organism>
<evidence type="ECO:0000313" key="1">
    <source>
        <dbReference type="EMBL" id="MBK1870915.1"/>
    </source>
</evidence>